<keyword evidence="8" id="KW-1185">Reference proteome</keyword>
<dbReference type="RefSeq" id="WP_377045639.1">
    <property type="nucleotide sequence ID" value="NZ_JBHLUN010000012.1"/>
</dbReference>
<gene>
    <name evidence="7" type="ORF">ACFFGY_16670</name>
</gene>
<feature type="transmembrane region" description="Helical" evidence="6">
    <location>
        <begin position="403"/>
        <end position="423"/>
    </location>
</feature>
<dbReference type="PANTHER" id="PTHR30250">
    <property type="entry name" value="PST FAMILY PREDICTED COLANIC ACID TRANSPORTER"/>
    <property type="match status" value="1"/>
</dbReference>
<reference evidence="7 8" key="1">
    <citation type="submission" date="2024-09" db="EMBL/GenBank/DDBJ databases">
        <authorList>
            <person name="Sun Q."/>
            <person name="Mori K."/>
        </authorList>
    </citation>
    <scope>NUCLEOTIDE SEQUENCE [LARGE SCALE GENOMIC DNA]</scope>
    <source>
        <strain evidence="7 8">TBRC 5777</strain>
    </source>
</reference>
<organism evidence="7 8">
    <name type="scientific">Roseomonas elaeocarpi</name>
    <dbReference type="NCBI Taxonomy" id="907779"/>
    <lineage>
        <taxon>Bacteria</taxon>
        <taxon>Pseudomonadati</taxon>
        <taxon>Pseudomonadota</taxon>
        <taxon>Alphaproteobacteria</taxon>
        <taxon>Acetobacterales</taxon>
        <taxon>Roseomonadaceae</taxon>
        <taxon>Roseomonas</taxon>
    </lineage>
</organism>
<evidence type="ECO:0000313" key="8">
    <source>
        <dbReference type="Proteomes" id="UP001589865"/>
    </source>
</evidence>
<evidence type="ECO:0000256" key="5">
    <source>
        <dbReference type="ARBA" id="ARBA00023136"/>
    </source>
</evidence>
<feature type="transmembrane region" description="Helical" evidence="6">
    <location>
        <begin position="171"/>
        <end position="194"/>
    </location>
</feature>
<name>A0ABV6JVY6_9PROT</name>
<proteinExistence type="predicted"/>
<dbReference type="PANTHER" id="PTHR30250:SF31">
    <property type="entry name" value="INNER MEMBRANE PROTEIN YGHQ"/>
    <property type="match status" value="1"/>
</dbReference>
<dbReference type="Proteomes" id="UP001589865">
    <property type="component" value="Unassembled WGS sequence"/>
</dbReference>
<feature type="transmembrane region" description="Helical" evidence="6">
    <location>
        <begin position="247"/>
        <end position="270"/>
    </location>
</feature>
<sequence length="443" mass="47495">MKRWFQDGLLRSVLRNAGYLLSGKLAGAVLGLVALSCAGRGLTPALFGTLMIVHTYANGAGALVKFQTWQFIIRFGAPALARGERDAARDTIRFAFGLDIASGLLGMVAAMAILPFLANWLELPPEDFRLALFYCTLVPTMTAATPVGVLRLLDRFDLIGWQQTVTPTLRAAVAAAAFFAGWGFPGFVAAWYLADLSGDLVTWFLAARELRRHDLADAFRPGLFATARRLPGAWGFVWTTNLAHSVYGAWGSVSNLVVAGVLGPVAAGLFKISTTLLDSSAKPADMLSRGFYPEIMRLDPSSRQPWRLGLRVSLLSAAMGAALAVVVQLAGAPVIGFVFGQKYLAAFGLLQVMTWSLVISTAAFPLESLLYMADRQRAALAAQLVATALYLALLFVLTHRFGLAGAGYAFLLGTVLNAGLMLLPTLGSYRRRASLHRHAEAAA</sequence>
<evidence type="ECO:0000313" key="7">
    <source>
        <dbReference type="EMBL" id="MFC0409887.1"/>
    </source>
</evidence>
<feature type="transmembrane region" description="Helical" evidence="6">
    <location>
        <begin position="45"/>
        <end position="64"/>
    </location>
</feature>
<comment type="caution">
    <text evidence="7">The sequence shown here is derived from an EMBL/GenBank/DDBJ whole genome shotgun (WGS) entry which is preliminary data.</text>
</comment>
<protein>
    <submittedName>
        <fullName evidence="7">Lipopolysaccharide biosynthesis protein</fullName>
    </submittedName>
</protein>
<evidence type="ECO:0000256" key="4">
    <source>
        <dbReference type="ARBA" id="ARBA00022989"/>
    </source>
</evidence>
<feature type="transmembrane region" description="Helical" evidence="6">
    <location>
        <begin position="21"/>
        <end position="39"/>
    </location>
</feature>
<feature type="transmembrane region" description="Helical" evidence="6">
    <location>
        <begin position="345"/>
        <end position="366"/>
    </location>
</feature>
<feature type="transmembrane region" description="Helical" evidence="6">
    <location>
        <begin position="94"/>
        <end position="118"/>
    </location>
</feature>
<evidence type="ECO:0000256" key="3">
    <source>
        <dbReference type="ARBA" id="ARBA00022692"/>
    </source>
</evidence>
<comment type="subcellular location">
    <subcellularLocation>
        <location evidence="1">Cell membrane</location>
        <topology evidence="1">Multi-pass membrane protein</topology>
    </subcellularLocation>
</comment>
<evidence type="ECO:0000256" key="1">
    <source>
        <dbReference type="ARBA" id="ARBA00004651"/>
    </source>
</evidence>
<keyword evidence="2" id="KW-1003">Cell membrane</keyword>
<keyword evidence="4 6" id="KW-1133">Transmembrane helix</keyword>
<dbReference type="InterPro" id="IPR050833">
    <property type="entry name" value="Poly_Biosynth_Transport"/>
</dbReference>
<keyword evidence="3 6" id="KW-0812">Transmembrane</keyword>
<accession>A0ABV6JVY6</accession>
<feature type="transmembrane region" description="Helical" evidence="6">
    <location>
        <begin position="130"/>
        <end position="150"/>
    </location>
</feature>
<feature type="transmembrane region" description="Helical" evidence="6">
    <location>
        <begin position="378"/>
        <end position="397"/>
    </location>
</feature>
<keyword evidence="5 6" id="KW-0472">Membrane</keyword>
<evidence type="ECO:0000256" key="6">
    <source>
        <dbReference type="SAM" id="Phobius"/>
    </source>
</evidence>
<dbReference type="EMBL" id="JBHLUN010000012">
    <property type="protein sequence ID" value="MFC0409887.1"/>
    <property type="molecule type" value="Genomic_DNA"/>
</dbReference>
<feature type="transmembrane region" description="Helical" evidence="6">
    <location>
        <begin position="312"/>
        <end position="339"/>
    </location>
</feature>
<evidence type="ECO:0000256" key="2">
    <source>
        <dbReference type="ARBA" id="ARBA00022475"/>
    </source>
</evidence>